<gene>
    <name evidence="2" type="ORF">FYJ51_08430</name>
</gene>
<dbReference type="EMBL" id="VUMN01000019">
    <property type="protein sequence ID" value="MSS58933.1"/>
    <property type="molecule type" value="Genomic_DNA"/>
</dbReference>
<dbReference type="Proteomes" id="UP000461880">
    <property type="component" value="Unassembled WGS sequence"/>
</dbReference>
<sequence>MKKIIRILTCLTISILTATSLFSAETDERGKYVQFSVQAFQYWGMIDLDCSDNNNSNVWQAENALLANTGINTNHSDYLGTGFVDQKGVQ</sequence>
<evidence type="ECO:0000313" key="2">
    <source>
        <dbReference type="EMBL" id="MSS58933.1"/>
    </source>
</evidence>
<dbReference type="RefSeq" id="WP_154504960.1">
    <property type="nucleotide sequence ID" value="NZ_JAQXPC010000055.1"/>
</dbReference>
<keyword evidence="1" id="KW-0732">Signal</keyword>
<accession>A0A7X2NT25</accession>
<feature type="signal peptide" evidence="1">
    <location>
        <begin position="1"/>
        <end position="23"/>
    </location>
</feature>
<dbReference type="AlphaFoldDB" id="A0A7X2NT25"/>
<proteinExistence type="predicted"/>
<keyword evidence="3" id="KW-1185">Reference proteome</keyword>
<evidence type="ECO:0000256" key="1">
    <source>
        <dbReference type="SAM" id="SignalP"/>
    </source>
</evidence>
<reference evidence="2 3" key="1">
    <citation type="submission" date="2019-08" db="EMBL/GenBank/DDBJ databases">
        <title>In-depth cultivation of the pig gut microbiome towards novel bacterial diversity and tailored functional studies.</title>
        <authorList>
            <person name="Wylensek D."/>
            <person name="Hitch T.C.A."/>
            <person name="Clavel T."/>
        </authorList>
    </citation>
    <scope>NUCLEOTIDE SEQUENCE [LARGE SCALE GENOMIC DNA]</scope>
    <source>
        <strain evidence="2 3">Oil+RF-744-GAM-WT-6</strain>
    </source>
</reference>
<organism evidence="2 3">
    <name type="scientific">Stecheria intestinalis</name>
    <dbReference type="NCBI Taxonomy" id="2606630"/>
    <lineage>
        <taxon>Bacteria</taxon>
        <taxon>Bacillati</taxon>
        <taxon>Bacillota</taxon>
        <taxon>Erysipelotrichia</taxon>
        <taxon>Erysipelotrichales</taxon>
        <taxon>Erysipelotrichaceae</taxon>
        <taxon>Stecheria</taxon>
    </lineage>
</organism>
<name>A0A7X2NT25_9FIRM</name>
<protein>
    <submittedName>
        <fullName evidence="2">Uncharacterized protein</fullName>
    </submittedName>
</protein>
<evidence type="ECO:0000313" key="3">
    <source>
        <dbReference type="Proteomes" id="UP000461880"/>
    </source>
</evidence>
<feature type="chain" id="PRO_5038482655" evidence="1">
    <location>
        <begin position="24"/>
        <end position="90"/>
    </location>
</feature>
<comment type="caution">
    <text evidence="2">The sequence shown here is derived from an EMBL/GenBank/DDBJ whole genome shotgun (WGS) entry which is preliminary data.</text>
</comment>